<dbReference type="EMBL" id="GL883098">
    <property type="protein sequence ID" value="EGG09124.1"/>
    <property type="molecule type" value="Genomic_DNA"/>
</dbReference>
<dbReference type="GeneID" id="18937587"/>
<dbReference type="VEuPathDB" id="FungiDB:MELLADRAFT_96394"/>
<proteinExistence type="predicted"/>
<dbReference type="InterPro" id="IPR011249">
    <property type="entry name" value="Metalloenz_LuxS/M16"/>
</dbReference>
<dbReference type="KEGG" id="mlr:MELLADRAFT_96394"/>
<evidence type="ECO:0000313" key="3">
    <source>
        <dbReference type="Proteomes" id="UP000001072"/>
    </source>
</evidence>
<sequence length="85" mass="9740">MSNNHLPSSEKYHQIENLGAHLNAYSSREKMCFFARGWSNDVPKVEEIIQQKLMKNADRWLAQDEQVCGEVVTTVADFVDSPSIR</sequence>
<dbReference type="RefSeq" id="XP_007407484.1">
    <property type="nucleotide sequence ID" value="XM_007407422.1"/>
</dbReference>
<dbReference type="Pfam" id="PF00675">
    <property type="entry name" value="Peptidase_M16"/>
    <property type="match status" value="1"/>
</dbReference>
<dbReference type="InterPro" id="IPR011765">
    <property type="entry name" value="Pept_M16_N"/>
</dbReference>
<keyword evidence="3" id="KW-1185">Reference proteome</keyword>
<name>F4REM4_MELLP</name>
<dbReference type="OrthoDB" id="10251424at2759"/>
<gene>
    <name evidence="2" type="ORF">MELLADRAFT_96394</name>
</gene>
<dbReference type="Proteomes" id="UP000001072">
    <property type="component" value="Unassembled WGS sequence"/>
</dbReference>
<dbReference type="InParanoid" id="F4REM4"/>
<dbReference type="STRING" id="747676.F4REM4"/>
<protein>
    <recommendedName>
        <fullName evidence="1">Peptidase M16 N-terminal domain-containing protein</fullName>
    </recommendedName>
</protein>
<dbReference type="SUPFAM" id="SSF63411">
    <property type="entry name" value="LuxS/MPP-like metallohydrolase"/>
    <property type="match status" value="1"/>
</dbReference>
<dbReference type="GO" id="GO:0046872">
    <property type="term" value="F:metal ion binding"/>
    <property type="evidence" value="ECO:0007669"/>
    <property type="project" value="InterPro"/>
</dbReference>
<accession>F4REM4</accession>
<dbReference type="HOGENOM" id="CLU_2513077_0_0_1"/>
<evidence type="ECO:0000313" key="2">
    <source>
        <dbReference type="EMBL" id="EGG09124.1"/>
    </source>
</evidence>
<feature type="domain" description="Peptidase M16 N-terminal" evidence="1">
    <location>
        <begin position="5"/>
        <end position="55"/>
    </location>
</feature>
<organism evidence="3">
    <name type="scientific">Melampsora larici-populina (strain 98AG31 / pathotype 3-4-7)</name>
    <name type="common">Poplar leaf rust fungus</name>
    <dbReference type="NCBI Taxonomy" id="747676"/>
    <lineage>
        <taxon>Eukaryota</taxon>
        <taxon>Fungi</taxon>
        <taxon>Dikarya</taxon>
        <taxon>Basidiomycota</taxon>
        <taxon>Pucciniomycotina</taxon>
        <taxon>Pucciniomycetes</taxon>
        <taxon>Pucciniales</taxon>
        <taxon>Melampsoraceae</taxon>
        <taxon>Melampsora</taxon>
    </lineage>
</organism>
<reference evidence="3" key="1">
    <citation type="journal article" date="2011" name="Proc. Natl. Acad. Sci. U.S.A.">
        <title>Obligate biotrophy features unraveled by the genomic analysis of rust fungi.</title>
        <authorList>
            <person name="Duplessis S."/>
            <person name="Cuomo C.A."/>
            <person name="Lin Y.-C."/>
            <person name="Aerts A."/>
            <person name="Tisserant E."/>
            <person name="Veneault-Fourrey C."/>
            <person name="Joly D.L."/>
            <person name="Hacquard S."/>
            <person name="Amselem J."/>
            <person name="Cantarel B.L."/>
            <person name="Chiu R."/>
            <person name="Coutinho P.M."/>
            <person name="Feau N."/>
            <person name="Field M."/>
            <person name="Frey P."/>
            <person name="Gelhaye E."/>
            <person name="Goldberg J."/>
            <person name="Grabherr M.G."/>
            <person name="Kodira C.D."/>
            <person name="Kohler A."/>
            <person name="Kuees U."/>
            <person name="Lindquist E.A."/>
            <person name="Lucas S.M."/>
            <person name="Mago R."/>
            <person name="Mauceli E."/>
            <person name="Morin E."/>
            <person name="Murat C."/>
            <person name="Pangilinan J.L."/>
            <person name="Park R."/>
            <person name="Pearson M."/>
            <person name="Quesneville H."/>
            <person name="Rouhier N."/>
            <person name="Sakthikumar S."/>
            <person name="Salamov A.A."/>
            <person name="Schmutz J."/>
            <person name="Selles B."/>
            <person name="Shapiro H."/>
            <person name="Tanguay P."/>
            <person name="Tuskan G.A."/>
            <person name="Henrissat B."/>
            <person name="Van de Peer Y."/>
            <person name="Rouze P."/>
            <person name="Ellis J.G."/>
            <person name="Dodds P.N."/>
            <person name="Schein J.E."/>
            <person name="Zhong S."/>
            <person name="Hamelin R.C."/>
            <person name="Grigoriev I.V."/>
            <person name="Szabo L.J."/>
            <person name="Martin F."/>
        </authorList>
    </citation>
    <scope>NUCLEOTIDE SEQUENCE [LARGE SCALE GENOMIC DNA]</scope>
    <source>
        <strain evidence="3">98AG31 / pathotype 3-4-7</strain>
    </source>
</reference>
<evidence type="ECO:0000259" key="1">
    <source>
        <dbReference type="Pfam" id="PF00675"/>
    </source>
</evidence>
<dbReference type="AlphaFoldDB" id="F4REM4"/>